<dbReference type="PANTHER" id="PTHR43685:SF2">
    <property type="entry name" value="GLYCOSYLTRANSFERASE 2-LIKE DOMAIN-CONTAINING PROTEIN"/>
    <property type="match status" value="1"/>
</dbReference>
<protein>
    <recommendedName>
        <fullName evidence="1">Glycosyltransferase 2-like domain-containing protein</fullName>
    </recommendedName>
</protein>
<dbReference type="Pfam" id="PF00535">
    <property type="entry name" value="Glycos_transf_2"/>
    <property type="match status" value="1"/>
</dbReference>
<dbReference type="STRING" id="200991.AUC31_14965"/>
<dbReference type="InterPro" id="IPR050834">
    <property type="entry name" value="Glycosyltransf_2"/>
</dbReference>
<sequence length="351" mass="41979">MDLNKSKSNPTPLLTIIIPIYNGELSIDKCLESIFRNLSYLERIEIILINDGSNDNTLNVINKYSGIKNLYILSQENSGVSISRNRGLANARGKYVWFIDSDDLVISKNIDWLINKLESDDHEWVLFNFLREKQKNAFRFNFEDIKVLKEDEIKDIVRIFIENNDLNSVCTKIFSRKLILKNNIRFTEDMKYGEDRLFNLEYLKKVTKIAVVSRDLYFYNNNQLSATNNFTYEYFQSERIKYNYMKNFAAYFDLNNNQIERVLSKRYVSAFVSNIEYYTLLQKKNFSKKSLKKIIEEIPYDSQLEKLLKINLFDPRKEPYFFILNYLLEKKSYKLISSIWWFKSQIKILRR</sequence>
<evidence type="ECO:0000259" key="1">
    <source>
        <dbReference type="Pfam" id="PF00535"/>
    </source>
</evidence>
<dbReference type="CDD" id="cd00761">
    <property type="entry name" value="Glyco_tranf_GTA_type"/>
    <property type="match status" value="1"/>
</dbReference>
<evidence type="ECO:0000313" key="3">
    <source>
        <dbReference type="Proteomes" id="UP000067683"/>
    </source>
</evidence>
<organism evidence="2 3">
    <name type="scientific">Planococcus rifietoensis</name>
    <dbReference type="NCBI Taxonomy" id="200991"/>
    <lineage>
        <taxon>Bacteria</taxon>
        <taxon>Bacillati</taxon>
        <taxon>Bacillota</taxon>
        <taxon>Bacilli</taxon>
        <taxon>Bacillales</taxon>
        <taxon>Caryophanaceae</taxon>
        <taxon>Planococcus</taxon>
    </lineage>
</organism>
<dbReference type="SUPFAM" id="SSF53448">
    <property type="entry name" value="Nucleotide-diphospho-sugar transferases"/>
    <property type="match status" value="1"/>
</dbReference>
<name>A0A0U2ZAT2_9BACL</name>
<reference evidence="2" key="1">
    <citation type="submission" date="2016-01" db="EMBL/GenBank/DDBJ databases">
        <title>Complete genome of Planococcus rifietoensis type strain M8.</title>
        <authorList>
            <person name="See-Too W.S."/>
        </authorList>
    </citation>
    <scope>NUCLEOTIDE SEQUENCE [LARGE SCALE GENOMIC DNA]</scope>
    <source>
        <strain evidence="2">M8</strain>
    </source>
</reference>
<evidence type="ECO:0000313" key="2">
    <source>
        <dbReference type="EMBL" id="ALS76420.1"/>
    </source>
</evidence>
<dbReference type="PANTHER" id="PTHR43685">
    <property type="entry name" value="GLYCOSYLTRANSFERASE"/>
    <property type="match status" value="1"/>
</dbReference>
<accession>A0A0U2ZAT2</accession>
<feature type="domain" description="Glycosyltransferase 2-like" evidence="1">
    <location>
        <begin position="15"/>
        <end position="147"/>
    </location>
</feature>
<dbReference type="Proteomes" id="UP000067683">
    <property type="component" value="Chromosome"/>
</dbReference>
<dbReference type="Gene3D" id="3.90.550.10">
    <property type="entry name" value="Spore Coat Polysaccharide Biosynthesis Protein SpsA, Chain A"/>
    <property type="match status" value="1"/>
</dbReference>
<dbReference type="RefSeq" id="WP_058383122.1">
    <property type="nucleotide sequence ID" value="NZ_CP013659.2"/>
</dbReference>
<keyword evidence="3" id="KW-1185">Reference proteome</keyword>
<dbReference type="EMBL" id="CP013659">
    <property type="protein sequence ID" value="ALS76420.1"/>
    <property type="molecule type" value="Genomic_DNA"/>
</dbReference>
<dbReference type="InterPro" id="IPR029044">
    <property type="entry name" value="Nucleotide-diphossugar_trans"/>
</dbReference>
<proteinExistence type="predicted"/>
<dbReference type="AlphaFoldDB" id="A0A0U2ZAT2"/>
<dbReference type="InterPro" id="IPR001173">
    <property type="entry name" value="Glyco_trans_2-like"/>
</dbReference>
<dbReference type="KEGG" id="prt:AUC31_14965"/>
<gene>
    <name evidence="2" type="ORF">AUC31_14965</name>
</gene>
<dbReference type="OrthoDB" id="396512at2"/>